<dbReference type="GO" id="GO:0005524">
    <property type="term" value="F:ATP binding"/>
    <property type="evidence" value="ECO:0007669"/>
    <property type="project" value="InterPro"/>
</dbReference>
<dbReference type="GO" id="GO:0003727">
    <property type="term" value="F:single-stranded RNA binding"/>
    <property type="evidence" value="ECO:0007669"/>
    <property type="project" value="TreeGrafter"/>
</dbReference>
<dbReference type="InterPro" id="IPR014001">
    <property type="entry name" value="Helicase_ATP-bd"/>
</dbReference>
<evidence type="ECO:0000256" key="6">
    <source>
        <dbReference type="ARBA" id="ARBA00023118"/>
    </source>
</evidence>
<evidence type="ECO:0000256" key="2">
    <source>
        <dbReference type="ARBA" id="ARBA00022553"/>
    </source>
</evidence>
<feature type="domain" description="Helicase ATP-binding" evidence="7">
    <location>
        <begin position="104"/>
        <end position="241"/>
    </location>
</feature>
<keyword evidence="8" id="KW-0547">Nucleotide-binding</keyword>
<dbReference type="InterPro" id="IPR027417">
    <property type="entry name" value="P-loop_NTPase"/>
</dbReference>
<dbReference type="InterPro" id="IPR013087">
    <property type="entry name" value="Znf_C2H2_type"/>
</dbReference>
<keyword evidence="8" id="KW-0067">ATP-binding</keyword>
<protein>
    <submittedName>
        <fullName evidence="8">Putative ATP-dependent RNA helicase DDX58</fullName>
    </submittedName>
</protein>
<keyword evidence="5" id="KW-0391">Immunity</keyword>
<proteinExistence type="predicted"/>
<dbReference type="PROSITE" id="PS51192">
    <property type="entry name" value="HELICASE_ATP_BIND_1"/>
    <property type="match status" value="1"/>
</dbReference>
<evidence type="ECO:0000313" key="8">
    <source>
        <dbReference type="EMBL" id="KAH0513995.1"/>
    </source>
</evidence>
<dbReference type="InterPro" id="IPR011029">
    <property type="entry name" value="DEATH-like_dom_sf"/>
</dbReference>
<dbReference type="Gene3D" id="3.40.50.300">
    <property type="entry name" value="P-loop containing nucleotide triphosphate hydrolases"/>
    <property type="match status" value="1"/>
</dbReference>
<accession>A0A8J6GMY8</accession>
<dbReference type="InterPro" id="IPR011545">
    <property type="entry name" value="DEAD/DEAH_box_helicase_dom"/>
</dbReference>
<evidence type="ECO:0000313" key="9">
    <source>
        <dbReference type="Proteomes" id="UP000710432"/>
    </source>
</evidence>
<evidence type="ECO:0000256" key="5">
    <source>
        <dbReference type="ARBA" id="ARBA00022859"/>
    </source>
</evidence>
<name>A0A8J6GMY8_MICOH</name>
<sequence>MMAGAEKMVECLLRSDKENWPKVLKLALEKENSTFSELWIVEGFKMVESKAVEDDDTETSSIQIFIQEEPECQVLSQNPCAPSEAFSNNFNGPLKPRNYQLELALPAEKGKNTIICVPTGCGKTFVSLLTCEHHLKTLPHGRKGKVVFFANQIPVYEQQATVFSRYFERLGYSVAGVSGARADNVSMQDIIENKDIIILTPQILVNSLNDGTIPSLSVFTLMIFDECHNTSKHHPYNQIMF</sequence>
<evidence type="ECO:0000259" key="7">
    <source>
        <dbReference type="PROSITE" id="PS51192"/>
    </source>
</evidence>
<dbReference type="AlphaFoldDB" id="A0A8J6GMY8"/>
<evidence type="ECO:0000256" key="1">
    <source>
        <dbReference type="ARBA" id="ARBA00022499"/>
    </source>
</evidence>
<keyword evidence="3" id="KW-0399">Innate immunity</keyword>
<dbReference type="Proteomes" id="UP000710432">
    <property type="component" value="Unassembled WGS sequence"/>
</dbReference>
<keyword evidence="2" id="KW-0597">Phosphoprotein</keyword>
<keyword evidence="8" id="KW-0347">Helicase</keyword>
<dbReference type="PROSITE" id="PS00028">
    <property type="entry name" value="ZINC_FINGER_C2H2_1"/>
    <property type="match status" value="1"/>
</dbReference>
<dbReference type="GO" id="GO:0005737">
    <property type="term" value="C:cytoplasm"/>
    <property type="evidence" value="ECO:0007669"/>
    <property type="project" value="TreeGrafter"/>
</dbReference>
<organism evidence="8 9">
    <name type="scientific">Microtus ochrogaster</name>
    <name type="common">Prairie vole</name>
    <dbReference type="NCBI Taxonomy" id="79684"/>
    <lineage>
        <taxon>Eukaryota</taxon>
        <taxon>Metazoa</taxon>
        <taxon>Chordata</taxon>
        <taxon>Craniata</taxon>
        <taxon>Vertebrata</taxon>
        <taxon>Euteleostomi</taxon>
        <taxon>Mammalia</taxon>
        <taxon>Eutheria</taxon>
        <taxon>Euarchontoglires</taxon>
        <taxon>Glires</taxon>
        <taxon>Rodentia</taxon>
        <taxon>Myomorpha</taxon>
        <taxon>Muroidea</taxon>
        <taxon>Cricetidae</taxon>
        <taxon>Arvicolinae</taxon>
        <taxon>Microtus</taxon>
    </lineage>
</organism>
<dbReference type="GO" id="GO:0004386">
    <property type="term" value="F:helicase activity"/>
    <property type="evidence" value="ECO:0007669"/>
    <property type="project" value="UniProtKB-KW"/>
</dbReference>
<dbReference type="Pfam" id="PF16739">
    <property type="entry name" value="CARD_2"/>
    <property type="match status" value="1"/>
</dbReference>
<dbReference type="PANTHER" id="PTHR14074">
    <property type="entry name" value="HELICASE WITH DEATH DOMAIN-RELATED"/>
    <property type="match status" value="1"/>
</dbReference>
<dbReference type="Pfam" id="PF00270">
    <property type="entry name" value="DEAD"/>
    <property type="match status" value="1"/>
</dbReference>
<dbReference type="SUPFAM" id="SSF52540">
    <property type="entry name" value="P-loop containing nucleoside triphosphate hydrolases"/>
    <property type="match status" value="1"/>
</dbReference>
<dbReference type="GO" id="GO:0002753">
    <property type="term" value="P:cytoplasmic pattern recognition receptor signaling pathway"/>
    <property type="evidence" value="ECO:0007669"/>
    <property type="project" value="TreeGrafter"/>
</dbReference>
<keyword evidence="8" id="KW-0378">Hydrolase</keyword>
<reference evidence="8" key="1">
    <citation type="submission" date="2020-03" db="EMBL/GenBank/DDBJ databases">
        <title>Studies in the Genomics of Life Span.</title>
        <authorList>
            <person name="Glass D."/>
        </authorList>
    </citation>
    <scope>NUCLEOTIDE SEQUENCE</scope>
    <source>
        <strain evidence="8">LTLLF</strain>
        <tissue evidence="8">Muscle</tissue>
    </source>
</reference>
<dbReference type="GO" id="GO:0140374">
    <property type="term" value="P:antiviral innate immune response"/>
    <property type="evidence" value="ECO:0007669"/>
    <property type="project" value="TreeGrafter"/>
</dbReference>
<dbReference type="SMART" id="SM00487">
    <property type="entry name" value="DEXDc"/>
    <property type="match status" value="1"/>
</dbReference>
<dbReference type="EMBL" id="JAATJU010021327">
    <property type="protein sequence ID" value="KAH0513995.1"/>
    <property type="molecule type" value="Genomic_DNA"/>
</dbReference>
<dbReference type="InterPro" id="IPR031964">
    <property type="entry name" value="CARD_dom"/>
</dbReference>
<comment type="caution">
    <text evidence="8">The sequence shown here is derived from an EMBL/GenBank/DDBJ whole genome shotgun (WGS) entry which is preliminary data.</text>
</comment>
<dbReference type="GO" id="GO:0003725">
    <property type="term" value="F:double-stranded RNA binding"/>
    <property type="evidence" value="ECO:0007669"/>
    <property type="project" value="TreeGrafter"/>
</dbReference>
<evidence type="ECO:0000256" key="4">
    <source>
        <dbReference type="ARBA" id="ARBA00022843"/>
    </source>
</evidence>
<keyword evidence="4" id="KW-0832">Ubl conjugation</keyword>
<gene>
    <name evidence="8" type="ORF">LTLLF_137600</name>
</gene>
<keyword evidence="1" id="KW-1017">Isopeptide bond</keyword>
<dbReference type="PANTHER" id="PTHR14074:SF16">
    <property type="entry name" value="ANTIVIRAL INNATE IMMUNE RESPONSE RECEPTOR RIG-I"/>
    <property type="match status" value="1"/>
</dbReference>
<evidence type="ECO:0000256" key="3">
    <source>
        <dbReference type="ARBA" id="ARBA00022588"/>
    </source>
</evidence>
<dbReference type="GO" id="GO:0008270">
    <property type="term" value="F:zinc ion binding"/>
    <property type="evidence" value="ECO:0007669"/>
    <property type="project" value="TreeGrafter"/>
</dbReference>
<dbReference type="Gene3D" id="1.10.533.10">
    <property type="entry name" value="Death Domain, Fas"/>
    <property type="match status" value="1"/>
</dbReference>
<keyword evidence="6" id="KW-0051">Antiviral defense</keyword>
<dbReference type="InterPro" id="IPR051363">
    <property type="entry name" value="RLR_Helicase"/>
</dbReference>